<feature type="domain" description="DUF7605" evidence="3">
    <location>
        <begin position="750"/>
        <end position="931"/>
    </location>
</feature>
<feature type="compositionally biased region" description="Acidic residues" evidence="1">
    <location>
        <begin position="174"/>
        <end position="193"/>
    </location>
</feature>
<dbReference type="PANTHER" id="PTHR36681:SF3">
    <property type="entry name" value="NUCLEAR GTPASE, GERMINAL CENTER-ASSOCIATED, TANDEM DUPLICATE 3"/>
    <property type="match status" value="1"/>
</dbReference>
<dbReference type="InterPro" id="IPR056024">
    <property type="entry name" value="DUF7605"/>
</dbReference>
<feature type="compositionally biased region" description="Polar residues" evidence="1">
    <location>
        <begin position="38"/>
        <end position="57"/>
    </location>
</feature>
<organism evidence="4 5">
    <name type="scientific">Aspergillus felis</name>
    <dbReference type="NCBI Taxonomy" id="1287682"/>
    <lineage>
        <taxon>Eukaryota</taxon>
        <taxon>Fungi</taxon>
        <taxon>Dikarya</taxon>
        <taxon>Ascomycota</taxon>
        <taxon>Pezizomycotina</taxon>
        <taxon>Eurotiomycetes</taxon>
        <taxon>Eurotiomycetidae</taxon>
        <taxon>Eurotiales</taxon>
        <taxon>Aspergillaceae</taxon>
        <taxon>Aspergillus</taxon>
        <taxon>Aspergillus subgen. Fumigati</taxon>
    </lineage>
</organism>
<dbReference type="Pfam" id="PF24564">
    <property type="entry name" value="DUF7605"/>
    <property type="match status" value="1"/>
</dbReference>
<reference evidence="4" key="1">
    <citation type="submission" date="2020-06" db="EMBL/GenBank/DDBJ databases">
        <title>Draft genome sequences of strains closely related to Aspergillus parafelis and Aspergillus hiratsukae.</title>
        <authorList>
            <person name="Dos Santos R.A.C."/>
            <person name="Rivero-Menendez O."/>
            <person name="Steenwyk J.L."/>
            <person name="Mead M.E."/>
            <person name="Goldman G.H."/>
            <person name="Alastruey-Izquierdo A."/>
            <person name="Rokas A."/>
        </authorList>
    </citation>
    <scope>NUCLEOTIDE SEQUENCE</scope>
    <source>
        <strain evidence="4">CNM-CM7691</strain>
    </source>
</reference>
<evidence type="ECO:0000313" key="4">
    <source>
        <dbReference type="EMBL" id="KAF7183234.1"/>
    </source>
</evidence>
<dbReference type="InterPro" id="IPR027417">
    <property type="entry name" value="P-loop_NTPase"/>
</dbReference>
<sequence length="1292" mass="146909">MRDNAANVDSQDGPRTPLRSARASSNPLQDHALPSAEFTFSCSPSSAGRLTPVSSVDDSLDPQVERRSLTPNTQSLFQNLRLSEIVRHQNHGSETNPSSGPRESRLTPNAHHTTYRDLYNATPSPGVAASTEPTQRPPRTPTSPLGVVNAHLQNLNLADSGNPEVSDSDRDNDPESDEVSQLDNNSDDDDIDDDYLYNIRQEELPQVPIYDIRLQTALRNVRGQLADLAQVMSRRQLAQDPTTAFHELYKQTLEASGFAYPASRTVGFIGDSGMGKSSLINSILDQEDLARSSGDGAACTTVVTEFRSVDEEHPQNYTVEADFMDNAEIRELLEELLSSVRKYYTDAYREVVDAREQERIKAAANRAWDTLLSLFPNQPGLDLDFLSRDGEDAVESIVTTLQEWAMAGLDHRPGGRDSLRYTVVARHADECMEQLDNLMADSRDDNRPAIWPFVKLIRVYLRSLVLRTGLVLADLPGFRDLNYARERATERYLRHSCDEVFIVSTIIRCTTDQSIGDIIRRCAQGQPIRIDVDAKETARTSSAGDARRILDLDNRIQSLEKKIRHTRSRRRQASGSSNQNLAAEETTLRDEKEALEFELKRFLILRRNRRVTEALSRAWKNQARIFCVSNKLYADHRANDPEQANGYLELSGITELRRYCQSVPADAQFRATESFLQNQVPALLGSLTQWALAGSDSVTASRAEVLRDALKEAEQTLQRSIVSSRSGVRLAQNSLERQFKDLIVQTIRNSRNTWRDDAVGASREWATWHHMTYAAWCRNNGTHQTAKQDYRCWNEEILGQGSDQLSTRWDTMLDWIEEQRDDLDEELSSMFQHVCDLIEEHHEIAPDSLGNLRLNIKTRQRCILDAIHSSLDDLIYATEKLKSDAIGGHASSYMAGVMRPVYNTCREQYGTGSDARRKQTMNRHLSSSALFLQFSNTLTGDYRELIERTFDQLDQKLREEIANITRDLRASLTVEGETSEAGQDPQHTEELKRRRRFDRNVRVKFIFVDSAPTPGQEFLINDVKYQKSLKQTGGFQTYQKAFAKVLSRLSELSGVLYEFETQSFWRSNPAFPNILQSLVERYRILGPHMSPETGKLAIRAPCPHKDCGLADKHGINNQYHADGRITFVCPDHGEHHIDLTSPHELERLEFNTPLRNLIRMLLCSVDTETSWIMCTGSDYAGFYQEQLTWRLLEHPENAPVIFYTPLILDWSGAKLSKSLYIRENGYKYLIDAGRRYLLDADSFLETEGGIEALLEEAQDWVDKPYKLFRNYTVDYIDMQLISRGMRLLSHPN</sequence>
<comment type="caution">
    <text evidence="4">The sequence shown here is derived from an EMBL/GenBank/DDBJ whole genome shotgun (WGS) entry which is preliminary data.</text>
</comment>
<protein>
    <recommendedName>
        <fullName evidence="6">G domain-containing protein</fullName>
    </recommendedName>
</protein>
<evidence type="ECO:0000313" key="5">
    <source>
        <dbReference type="Proteomes" id="UP000641853"/>
    </source>
</evidence>
<feature type="region of interest" description="Disordered" evidence="1">
    <location>
        <begin position="1"/>
        <end position="75"/>
    </location>
</feature>
<evidence type="ECO:0000259" key="3">
    <source>
        <dbReference type="Pfam" id="PF24564"/>
    </source>
</evidence>
<dbReference type="EMBL" id="JACBAG010001736">
    <property type="protein sequence ID" value="KAF7183234.1"/>
    <property type="molecule type" value="Genomic_DNA"/>
</dbReference>
<proteinExistence type="predicted"/>
<accession>A0A8H6R162</accession>
<dbReference type="Gene3D" id="3.40.50.300">
    <property type="entry name" value="P-loop containing nucleotide triphosphate hydrolases"/>
    <property type="match status" value="1"/>
</dbReference>
<keyword evidence="5" id="KW-1185">Reference proteome</keyword>
<gene>
    <name evidence="4" type="ORF">CNMCM7691_003147</name>
</gene>
<feature type="region of interest" description="Disordered" evidence="1">
    <location>
        <begin position="973"/>
        <end position="992"/>
    </location>
</feature>
<dbReference type="SUPFAM" id="SSF52540">
    <property type="entry name" value="P-loop containing nucleoside triphosphate hydrolases"/>
    <property type="match status" value="1"/>
</dbReference>
<evidence type="ECO:0000259" key="2">
    <source>
        <dbReference type="Pfam" id="PF00350"/>
    </source>
</evidence>
<dbReference type="InterPro" id="IPR045063">
    <property type="entry name" value="Dynamin_N"/>
</dbReference>
<feature type="domain" description="Dynamin N-terminal" evidence="2">
    <location>
        <begin position="266"/>
        <end position="506"/>
    </location>
</feature>
<dbReference type="Pfam" id="PF00350">
    <property type="entry name" value="Dynamin_N"/>
    <property type="match status" value="1"/>
</dbReference>
<feature type="region of interest" description="Disordered" evidence="1">
    <location>
        <begin position="116"/>
        <end position="193"/>
    </location>
</feature>
<dbReference type="PANTHER" id="PTHR36681">
    <property type="entry name" value="NUCLEAR GTPASE, GERMINAL CENTER-ASSOCIATED, TANDEM DUPLICATE 3"/>
    <property type="match status" value="1"/>
</dbReference>
<feature type="compositionally biased region" description="Polar residues" evidence="1">
    <location>
        <begin position="151"/>
        <end position="165"/>
    </location>
</feature>
<name>A0A8H6R162_9EURO</name>
<dbReference type="Proteomes" id="UP000641853">
    <property type="component" value="Unassembled WGS sequence"/>
</dbReference>
<feature type="region of interest" description="Disordered" evidence="1">
    <location>
        <begin position="563"/>
        <end position="585"/>
    </location>
</feature>
<evidence type="ECO:0008006" key="6">
    <source>
        <dbReference type="Google" id="ProtNLM"/>
    </source>
</evidence>
<evidence type="ECO:0000256" key="1">
    <source>
        <dbReference type="SAM" id="MobiDB-lite"/>
    </source>
</evidence>
<feature type="compositionally biased region" description="Basic residues" evidence="1">
    <location>
        <begin position="563"/>
        <end position="572"/>
    </location>
</feature>